<comment type="caution">
    <text evidence="1">The sequence shown here is derived from an EMBL/GenBank/DDBJ whole genome shotgun (WGS) entry which is preliminary data.</text>
</comment>
<name>A0A096FIG6_COMTE</name>
<proteinExistence type="predicted"/>
<dbReference type="EMBL" id="AWOR01000046">
    <property type="protein sequence ID" value="KGH29734.1"/>
    <property type="molecule type" value="Genomic_DNA"/>
</dbReference>
<reference evidence="1 2" key="1">
    <citation type="submission" date="2013-09" db="EMBL/GenBank/DDBJ databases">
        <title>High correlation between genotypes and phenotypes of environmental bacteria Comamonas testosteroni strains.</title>
        <authorList>
            <person name="Liu L."/>
            <person name="Zhu W."/>
            <person name="Xia X."/>
            <person name="Xu B."/>
            <person name="Luo M."/>
            <person name="Wang G."/>
        </authorList>
    </citation>
    <scope>NUCLEOTIDE SEQUENCE [LARGE SCALE GENOMIC DNA]</scope>
    <source>
        <strain evidence="1 2">JL40</strain>
    </source>
</reference>
<evidence type="ECO:0000313" key="1">
    <source>
        <dbReference type="EMBL" id="KGH29734.1"/>
    </source>
</evidence>
<dbReference type="AlphaFoldDB" id="A0A096FIG6"/>
<protein>
    <submittedName>
        <fullName evidence="1">Uncharacterized protein</fullName>
    </submittedName>
</protein>
<evidence type="ECO:0000313" key="2">
    <source>
        <dbReference type="Proteomes" id="UP000029553"/>
    </source>
</evidence>
<sequence>MNGHSSPLPTAIKHFALLDAVMNAENLDDRSFDTAGAIARGEHRPAATVDKYPCMQPTQATQPTVLDALASAAIVLSD</sequence>
<accession>A0A096FIG6</accession>
<organism evidence="1 2">
    <name type="scientific">Comamonas testosteroni</name>
    <name type="common">Pseudomonas testosteroni</name>
    <dbReference type="NCBI Taxonomy" id="285"/>
    <lineage>
        <taxon>Bacteria</taxon>
        <taxon>Pseudomonadati</taxon>
        <taxon>Pseudomonadota</taxon>
        <taxon>Betaproteobacteria</taxon>
        <taxon>Burkholderiales</taxon>
        <taxon>Comamonadaceae</taxon>
        <taxon>Comamonas</taxon>
    </lineage>
</organism>
<gene>
    <name evidence="1" type="ORF">P353_12565</name>
</gene>
<dbReference type="Proteomes" id="UP000029553">
    <property type="component" value="Unassembled WGS sequence"/>
</dbReference>